<protein>
    <recommendedName>
        <fullName evidence="13">CRISPR-associated endonuclease Cas9</fullName>
        <ecNumber evidence="13">3.1.-.-</ecNumber>
    </recommendedName>
</protein>
<evidence type="ECO:0000256" key="7">
    <source>
        <dbReference type="ARBA" id="ARBA00022842"/>
    </source>
</evidence>
<evidence type="ECO:0000313" key="15">
    <source>
        <dbReference type="EMBL" id="MFD1465496.1"/>
    </source>
</evidence>
<accession>A0ABW4DNV9</accession>
<dbReference type="InterPro" id="IPR003615">
    <property type="entry name" value="HNH_nuc"/>
</dbReference>
<dbReference type="NCBIfam" id="TIGR01865">
    <property type="entry name" value="cas_Csn1"/>
    <property type="match status" value="1"/>
</dbReference>
<dbReference type="Gene3D" id="3.30.420.10">
    <property type="entry name" value="Ribonuclease H-like superfamily/Ribonuclease H"/>
    <property type="match status" value="1"/>
</dbReference>
<evidence type="ECO:0000256" key="2">
    <source>
        <dbReference type="ARBA" id="ARBA00005244"/>
    </source>
</evidence>
<comment type="similarity">
    <text evidence="2">Belongs to the CRISPR-associated protein Cas9 family. Subtype II-A subfamily.</text>
</comment>
<keyword evidence="7" id="KW-0460">Magnesium</keyword>
<keyword evidence="16" id="KW-1185">Reference proteome</keyword>
<comment type="subunit">
    <text evidence="12 13">Monomer. Binds crRNA and tracrRNA.</text>
</comment>
<keyword evidence="10 13" id="KW-0238">DNA-binding</keyword>
<dbReference type="Pfam" id="PF16592">
    <property type="entry name" value="Cas9_REC"/>
    <property type="match status" value="1"/>
</dbReference>
<keyword evidence="3 13" id="KW-0540">Nuclease</keyword>
<evidence type="ECO:0000256" key="11">
    <source>
        <dbReference type="ARBA" id="ARBA00023211"/>
    </source>
</evidence>
<dbReference type="InterPro" id="IPR032237">
    <property type="entry name" value="Cas9_PI"/>
</dbReference>
<dbReference type="InterPro" id="IPR032240">
    <property type="entry name" value="Cas9_REC"/>
</dbReference>
<dbReference type="InterPro" id="IPR033114">
    <property type="entry name" value="HNH_CAS9"/>
</dbReference>
<dbReference type="Pfam" id="PF22702">
    <property type="entry name" value="Cas9_RuvC"/>
    <property type="match status" value="1"/>
</dbReference>
<evidence type="ECO:0000313" key="16">
    <source>
        <dbReference type="Proteomes" id="UP001597244"/>
    </source>
</evidence>
<dbReference type="GO" id="GO:0004519">
    <property type="term" value="F:endonuclease activity"/>
    <property type="evidence" value="ECO:0007669"/>
    <property type="project" value="UniProtKB-KW"/>
</dbReference>
<name>A0ABW4DNV9_9LACO</name>
<keyword evidence="4" id="KW-0479">Metal-binding</keyword>
<evidence type="ECO:0000256" key="3">
    <source>
        <dbReference type="ARBA" id="ARBA00022722"/>
    </source>
</evidence>
<dbReference type="HAMAP" id="MF_01480">
    <property type="entry name" value="Cas9"/>
    <property type="match status" value="1"/>
</dbReference>
<comment type="caution">
    <text evidence="13">Lacks conserved residue(s) required for the propagation of feature annotation.</text>
</comment>
<dbReference type="Pfam" id="PF16595">
    <property type="entry name" value="Cas9_PI"/>
    <property type="match status" value="1"/>
</dbReference>
<dbReference type="InterPro" id="IPR055228">
    <property type="entry name" value="Cas9_RuvC"/>
</dbReference>
<comment type="similarity">
    <text evidence="13">Belongs to the CRISPR-associated Cas9 family.</text>
</comment>
<keyword evidence="5 13" id="KW-0255">Endonuclease</keyword>
<evidence type="ECO:0000256" key="10">
    <source>
        <dbReference type="ARBA" id="ARBA00023125"/>
    </source>
</evidence>
<dbReference type="EC" id="3.1.-.-" evidence="13"/>
<comment type="function">
    <text evidence="13">CRISPR (clustered regularly interspaced short palindromic repeat) is an adaptive immune system that provides protection against mobile genetic elements (viruses, transposable elements and conjugative plasmids). CRISPR clusters contain spacers, sequences complementary to antecedent mobile elements, and target invading nucleic acids. CRISPR clusters are transcribed and processed into CRISPR RNA (crRNA). In type II CRISPR systems correct processing of pre-crRNA requires a trans-encoded small RNA (tracrRNA), endogenous ribonuclease 3 (rnc) and this protein. The tracrRNA serves as a guide for ribonuclease 3-aided processing of pre-crRNA. Subsequently Cas9/crRNA/tracrRNA endonucleolytically cleaves linear or circular dsDNA target complementary to the spacer; Cas9 is inactive in the absence of the 2 guide RNAs (gRNA). Cas9 recognizes the protospacer adjacent motif (PAM) in the CRISPR repeat sequences to help distinguish self versus nonself, as targets within the bacterial CRISPR locus do not have PAMs. PAM recognition is also required for catalytic activity.</text>
</comment>
<dbReference type="InterPro" id="IPR028629">
    <property type="entry name" value="Cas9"/>
</dbReference>
<dbReference type="RefSeq" id="WP_191986397.1">
    <property type="nucleotide sequence ID" value="NZ_JBHTOF010000034.1"/>
</dbReference>
<keyword evidence="6 13" id="KW-0378">Hydrolase</keyword>
<evidence type="ECO:0000256" key="12">
    <source>
        <dbReference type="ARBA" id="ARBA00046380"/>
    </source>
</evidence>
<evidence type="ECO:0000256" key="4">
    <source>
        <dbReference type="ARBA" id="ARBA00022723"/>
    </source>
</evidence>
<sequence>MPKDYHLGLDIGTGSIGFAATDDNNKLIRAKGKNIYGVRLFDEGQPASERRSFRTTRRRLSRRGWRLKLLREIFEPYIYPQDPSFFMRQKYSSLSAKDPNQKKDFTDLLFSDRTDADFYQQYPTIYHLREALMTEHRQFDLREIYLAVHHIVKYRGHFLDDTLTSKYKFQQLELRDKFEQLNQNFQELQPDQPFTIDLSSTAEIEAGLIDQAKSKSDRQKELMSSFYLTTEDKDIEKQEKSVAAEILKLILGNKAQINVILGEEVDPEAKKDWKLTFDSETFDTDFVAISTSLTEVQMDIMTILEEIYSALTLKEIIGNNNSLSGAMVEKYDDHHEHLQLLKQVARQTTVDKGKELRLAYDYYITGKGKDGKAFVKDDFYKLVEKSLDESAESQRIKQLIDTGHFMPKQRTKENGAIPHQIHQKELDLIIENQKAYYPWLAELNPNEKRRHVANYKLDELVSFRVPYYVGPMITAKDQKKTSGAGFAWMIRREDGTITPWNFDEKVDRIESANKFIKRMTTTDTYLIGEDVLPASSLIYQRYNVLNELNNIRINGHKIEFELKEKIYQDLFMKTKSISVKKFKNYLLEEGEFKGYLKVTGFADEDKFNSNLGSYIDFKKILGDLADDNDKQADIEQMIEWSTIFEDKQIYETKLEEITWLTPQQRVAIANKRYTGWGRLSRKLLTGLRNQNNQNMMDLLWSTEQNFMQIQAEPDFAELIAKENQNVLKEKDSQKVIDELYTSPQNKKAIRQILLVVVDIKRAMHGQAPTTINVEFARGEDKNPRRTVSRQRQIENLYQKVANEILISPSVREELSQISDGKKFNSDRLFLYFSQGGRDMYTNEAIDIDKLSSYDIDHILPQAFIKDDSLDNRVLVSQKINREKSDAVPRDLFGARMMPIWEKMADKGLISKRKLANLKTDPDSIDAFKAQGFINRQLVETRQVIKLAVGILADQFGDETKIISVKANLTHQLRETFDWVKNRDVNDYHHAFDAYLTVFVGNYLLRRYPKLESYFVYGNFKKFTDKNAKFRNFNFLYDLNLDEIMVDRETGEILKKRQTTREYINGIYGYKKILVTHEVHENHGALYNMTVYGRKDNDKRKLIPIKNNMPTDVYGGYSSRKLAYMAIVKTTKEKTVKYLTVGIPISAATKIDSFADDKKHKVQMLNDIVRDEFDDKTQVEVIVPKVLFRQLIIDDGCLFTLGSDTYRYNAQQLILNVTDVKIINAKSKDVAAQDETERGQQLIQVYDDILLQVQKYFPLYDIKQFRTKFISGREKFIQFPNNDIWNNNKVTQLGKITIIQRILQGLHANAAVSDLKNIDMGTPLGKIQVQNRGISPNAVLIYQSPTGLFERRVKLSDLDR</sequence>
<dbReference type="Pfam" id="PF13395">
    <property type="entry name" value="HNH_4"/>
    <property type="match status" value="1"/>
</dbReference>
<feature type="active site" description="Proton acceptor for HNH nuclease domain" evidence="13">
    <location>
        <position position="857"/>
    </location>
</feature>
<proteinExistence type="inferred from homology"/>
<keyword evidence="8 13" id="KW-0694">RNA-binding</keyword>
<dbReference type="PROSITE" id="PS51749">
    <property type="entry name" value="HNH_CAS9"/>
    <property type="match status" value="1"/>
</dbReference>
<keyword evidence="11" id="KW-0464">Manganese</keyword>
<evidence type="ECO:0000256" key="1">
    <source>
        <dbReference type="ARBA" id="ARBA00001946"/>
    </source>
</evidence>
<comment type="cofactor">
    <cofactor evidence="1">
        <name>Mg(2+)</name>
        <dbReference type="ChEBI" id="CHEBI:18420"/>
    </cofactor>
</comment>
<feature type="active site" description="For RuvC-like nuclease domain" evidence="13">
    <location>
        <position position="10"/>
    </location>
</feature>
<comment type="domain">
    <text evidence="13">Has 2 endonuclease domains. The discontinuous RuvC-like domain cleaves the target DNA noncomplementary to crRNA while the HNH nuclease domain cleaves the target DNA complementary to crRNA.</text>
</comment>
<evidence type="ECO:0000256" key="8">
    <source>
        <dbReference type="ARBA" id="ARBA00022884"/>
    </source>
</evidence>
<evidence type="ECO:0000256" key="5">
    <source>
        <dbReference type="ARBA" id="ARBA00022759"/>
    </source>
</evidence>
<evidence type="ECO:0000256" key="9">
    <source>
        <dbReference type="ARBA" id="ARBA00023118"/>
    </source>
</evidence>
<organism evidence="15 16">
    <name type="scientific">Lapidilactobacillus mulanensis</name>
    <dbReference type="NCBI Taxonomy" id="2485999"/>
    <lineage>
        <taxon>Bacteria</taxon>
        <taxon>Bacillati</taxon>
        <taxon>Bacillota</taxon>
        <taxon>Bacilli</taxon>
        <taxon>Lactobacillales</taxon>
        <taxon>Lactobacillaceae</taxon>
        <taxon>Lapidilactobacillus</taxon>
    </lineage>
</organism>
<keyword evidence="9 13" id="KW-0051">Antiviral defense</keyword>
<gene>
    <name evidence="13 15" type="primary">cas9</name>
    <name evidence="15" type="synonym">csn1</name>
    <name evidence="15" type="ORF">ACFQ4L_05235</name>
</gene>
<dbReference type="Pfam" id="PF16593">
    <property type="entry name" value="Cas9-BH"/>
    <property type="match status" value="1"/>
</dbReference>
<reference evidence="16" key="1">
    <citation type="journal article" date="2019" name="Int. J. Syst. Evol. Microbiol.">
        <title>The Global Catalogue of Microorganisms (GCM) 10K type strain sequencing project: providing services to taxonomists for standard genome sequencing and annotation.</title>
        <authorList>
            <consortium name="The Broad Institute Genomics Platform"/>
            <consortium name="The Broad Institute Genome Sequencing Center for Infectious Disease"/>
            <person name="Wu L."/>
            <person name="Ma J."/>
        </authorList>
    </citation>
    <scope>NUCLEOTIDE SEQUENCE [LARGE SCALE GENOMIC DNA]</scope>
    <source>
        <strain evidence="16">CCM 8951</strain>
    </source>
</reference>
<comment type="caution">
    <text evidence="15">The sequence shown here is derived from an EMBL/GenBank/DDBJ whole genome shotgun (WGS) entry which is preliminary data.</text>
</comment>
<dbReference type="InterPro" id="IPR036397">
    <property type="entry name" value="RNaseH_sf"/>
</dbReference>
<feature type="domain" description="HNH Cas9-type" evidence="14">
    <location>
        <begin position="779"/>
        <end position="937"/>
    </location>
</feature>
<dbReference type="Proteomes" id="UP001597244">
    <property type="component" value="Unassembled WGS sequence"/>
</dbReference>
<dbReference type="EMBL" id="JBHTOF010000034">
    <property type="protein sequence ID" value="MFD1465496.1"/>
    <property type="molecule type" value="Genomic_DNA"/>
</dbReference>
<evidence type="ECO:0000256" key="13">
    <source>
        <dbReference type="HAMAP-Rule" id="MF_01480"/>
    </source>
</evidence>
<evidence type="ECO:0000259" key="14">
    <source>
        <dbReference type="PROSITE" id="PS51749"/>
    </source>
</evidence>
<evidence type="ECO:0000256" key="6">
    <source>
        <dbReference type="ARBA" id="ARBA00022801"/>
    </source>
</evidence>
<dbReference type="InterPro" id="IPR032239">
    <property type="entry name" value="Cas9-BH"/>
</dbReference>